<dbReference type="PANTHER" id="PTHR35149:SF2">
    <property type="entry name" value="DUF262 DOMAIN-CONTAINING PROTEIN"/>
    <property type="match status" value="1"/>
</dbReference>
<dbReference type="RefSeq" id="WP_056969666.1">
    <property type="nucleotide sequence ID" value="NZ_AYZK01000006.1"/>
</dbReference>
<dbReference type="Pfam" id="PF03235">
    <property type="entry name" value="GmrSD_N"/>
    <property type="match status" value="1"/>
</dbReference>
<sequence>MTEMNFARKSIQSLLTENSNFAVPAYQRGYAWDVNQWEDFWSDLQEVVSSDEDDHFLGQVVVNNLDGRAYIVDGQQRVTTVVIMLALLRDQFAHLTDSPKAQVRAEDIQNDLICRNGNYVFTQSEQLSDYFRQLIQVPNEFEAYSKQAKIDSEKNFVKAYNYFNNKIQAAFKTRKTIPERLEYLELQKKMLLEHEFVMLISTNDESSAFIIFETLNARGRDLDSSDLLKNHLFRKAKGDDTIKHYWDQMMDPLGYSSSVATKFIRSYWNATEPFTTEKKLYRSLSQKIQTANEAREFVKKLAELSDFYVSISDPRKESIFSDQVVIRNLYVLNLLGAKTFYPLILVMIDRDDTFNEHDIGVVLFKVISFTVRNFTIGGLVANQYEKSFATIANNLYRGSINTVAEINHAISEQMTSDRQFANDILTASVKTERAAKYILSELAYSNEVEDIDLNDVKVLELNANVEDSDRIGNKFLLTKEENRKAKRSLRAKADTVAHAKFAETRSLAEKVNTIDSDGIDARQAAWAQMAVTVWAR</sequence>
<evidence type="ECO:0000313" key="2">
    <source>
        <dbReference type="EMBL" id="KRM86705.1"/>
    </source>
</evidence>
<dbReference type="PANTHER" id="PTHR35149">
    <property type="entry name" value="SLL5132 PROTEIN"/>
    <property type="match status" value="1"/>
</dbReference>
<dbReference type="STRING" id="1423810.FD19_GL001754"/>
<comment type="caution">
    <text evidence="2">The sequence shown here is derived from an EMBL/GenBank/DDBJ whole genome shotgun (WGS) entry which is preliminary data.</text>
</comment>
<feature type="domain" description="GmrSD restriction endonucleases N-terminal" evidence="1">
    <location>
        <begin position="12"/>
        <end position="233"/>
    </location>
</feature>
<gene>
    <name evidence="2" type="ORF">FD19_GL001754</name>
</gene>
<name>A0A0R2C4R9_9LACO</name>
<dbReference type="EMBL" id="AYZK01000006">
    <property type="protein sequence ID" value="KRM86705.1"/>
    <property type="molecule type" value="Genomic_DNA"/>
</dbReference>
<dbReference type="PATRIC" id="fig|1423810.4.peg.1802"/>
<keyword evidence="3" id="KW-1185">Reference proteome</keyword>
<proteinExistence type="predicted"/>
<reference evidence="2 3" key="1">
    <citation type="journal article" date="2015" name="Genome Announc.">
        <title>Expanding the biotechnology potential of lactobacilli through comparative genomics of 213 strains and associated genera.</title>
        <authorList>
            <person name="Sun Z."/>
            <person name="Harris H.M."/>
            <person name="McCann A."/>
            <person name="Guo C."/>
            <person name="Argimon S."/>
            <person name="Zhang W."/>
            <person name="Yang X."/>
            <person name="Jeffery I.B."/>
            <person name="Cooney J.C."/>
            <person name="Kagawa T.F."/>
            <person name="Liu W."/>
            <person name="Song Y."/>
            <person name="Salvetti E."/>
            <person name="Wrobel A."/>
            <person name="Rasinkangas P."/>
            <person name="Parkhill J."/>
            <person name="Rea M.C."/>
            <person name="O'Sullivan O."/>
            <person name="Ritari J."/>
            <person name="Douillard F.P."/>
            <person name="Paul Ross R."/>
            <person name="Yang R."/>
            <person name="Briner A.E."/>
            <person name="Felis G.E."/>
            <person name="de Vos W.M."/>
            <person name="Barrangou R."/>
            <person name="Klaenhammer T.R."/>
            <person name="Caufield P.W."/>
            <person name="Cui Y."/>
            <person name="Zhang H."/>
            <person name="O'Toole P.W."/>
        </authorList>
    </citation>
    <scope>NUCLEOTIDE SEQUENCE [LARGE SCALE GENOMIC DNA]</scope>
    <source>
        <strain evidence="2 3">DSM 22698</strain>
    </source>
</reference>
<organism evidence="2 3">
    <name type="scientific">Lacticaseibacillus thailandensis DSM 22698 = JCM 13996</name>
    <dbReference type="NCBI Taxonomy" id="1423810"/>
    <lineage>
        <taxon>Bacteria</taxon>
        <taxon>Bacillati</taxon>
        <taxon>Bacillota</taxon>
        <taxon>Bacilli</taxon>
        <taxon>Lactobacillales</taxon>
        <taxon>Lactobacillaceae</taxon>
        <taxon>Lacticaseibacillus</taxon>
    </lineage>
</organism>
<dbReference type="AlphaFoldDB" id="A0A0R2C4R9"/>
<evidence type="ECO:0000259" key="1">
    <source>
        <dbReference type="Pfam" id="PF03235"/>
    </source>
</evidence>
<evidence type="ECO:0000313" key="3">
    <source>
        <dbReference type="Proteomes" id="UP000051789"/>
    </source>
</evidence>
<protein>
    <recommendedName>
        <fullName evidence="1">GmrSD restriction endonucleases N-terminal domain-containing protein</fullName>
    </recommendedName>
</protein>
<dbReference type="InterPro" id="IPR004919">
    <property type="entry name" value="GmrSD_N"/>
</dbReference>
<dbReference type="Proteomes" id="UP000051789">
    <property type="component" value="Unassembled WGS sequence"/>
</dbReference>
<accession>A0A0R2C4R9</accession>